<accession>A0ABT8QVD7</accession>
<keyword evidence="1" id="KW-0812">Transmembrane</keyword>
<dbReference type="Proteomes" id="UP001176021">
    <property type="component" value="Unassembled WGS sequence"/>
</dbReference>
<gene>
    <name evidence="3" type="ORF">M8H41_21025</name>
</gene>
<comment type="caution">
    <text evidence="3">The sequence shown here is derived from an EMBL/GenBank/DDBJ whole genome shotgun (WGS) entry which is preliminary data.</text>
</comment>
<keyword evidence="4" id="KW-1185">Reference proteome</keyword>
<dbReference type="InterPro" id="IPR032834">
    <property type="entry name" value="NatK-like_C"/>
</dbReference>
<dbReference type="CDD" id="cd16935">
    <property type="entry name" value="HATPase_AgrC-ComD-like"/>
    <property type="match status" value="1"/>
</dbReference>
<dbReference type="PANTHER" id="PTHR40448">
    <property type="entry name" value="TWO-COMPONENT SENSOR HISTIDINE KINASE"/>
    <property type="match status" value="1"/>
</dbReference>
<protein>
    <submittedName>
        <fullName evidence="3">GHKL domain-containing protein</fullName>
    </submittedName>
</protein>
<feature type="transmembrane region" description="Helical" evidence="1">
    <location>
        <begin position="60"/>
        <end position="77"/>
    </location>
</feature>
<keyword evidence="1" id="KW-1133">Transmembrane helix</keyword>
<feature type="transmembrane region" description="Helical" evidence="1">
    <location>
        <begin position="196"/>
        <end position="217"/>
    </location>
</feature>
<dbReference type="Gene3D" id="3.30.565.10">
    <property type="entry name" value="Histidine kinase-like ATPase, C-terminal domain"/>
    <property type="match status" value="1"/>
</dbReference>
<name>A0ABT8QVD7_9FIRM</name>
<proteinExistence type="predicted"/>
<feature type="transmembrane region" description="Helical" evidence="1">
    <location>
        <begin position="6"/>
        <end position="25"/>
    </location>
</feature>
<evidence type="ECO:0000313" key="3">
    <source>
        <dbReference type="EMBL" id="MDO0825313.1"/>
    </source>
</evidence>
<dbReference type="PANTHER" id="PTHR40448:SF1">
    <property type="entry name" value="TWO-COMPONENT SENSOR HISTIDINE KINASE"/>
    <property type="match status" value="1"/>
</dbReference>
<feature type="transmembrane region" description="Helical" evidence="1">
    <location>
        <begin position="37"/>
        <end position="54"/>
    </location>
</feature>
<dbReference type="InterPro" id="IPR036890">
    <property type="entry name" value="HATPase_C_sf"/>
</dbReference>
<feature type="transmembrane region" description="Helical" evidence="1">
    <location>
        <begin position="125"/>
        <end position="142"/>
    </location>
</feature>
<reference evidence="3" key="1">
    <citation type="submission" date="2022-05" db="EMBL/GenBank/DDBJ databases">
        <title>Expanded diversity of anoxic marine methylotrophy in a Black Sea sulfate reducing microorganism.</title>
        <authorList>
            <person name="Fischer P.Q."/>
            <person name="Stams A.J.M."/>
            <person name="Villanueva L."/>
            <person name="Sousa D.Z."/>
        </authorList>
    </citation>
    <scope>NUCLEOTIDE SEQUENCE</scope>
    <source>
        <strain evidence="3">P130</strain>
    </source>
</reference>
<organism evidence="3 4">
    <name type="scientific">Desulfosporosinus nitroreducens</name>
    <dbReference type="NCBI Taxonomy" id="2018668"/>
    <lineage>
        <taxon>Bacteria</taxon>
        <taxon>Bacillati</taxon>
        <taxon>Bacillota</taxon>
        <taxon>Clostridia</taxon>
        <taxon>Eubacteriales</taxon>
        <taxon>Desulfitobacteriaceae</taxon>
        <taxon>Desulfosporosinus</taxon>
    </lineage>
</organism>
<keyword evidence="1" id="KW-0472">Membrane</keyword>
<dbReference type="EMBL" id="JAMJEV010000023">
    <property type="protein sequence ID" value="MDO0825313.1"/>
    <property type="molecule type" value="Genomic_DNA"/>
</dbReference>
<feature type="transmembrane region" description="Helical" evidence="1">
    <location>
        <begin position="166"/>
        <end position="184"/>
    </location>
</feature>
<evidence type="ECO:0000313" key="4">
    <source>
        <dbReference type="Proteomes" id="UP001176021"/>
    </source>
</evidence>
<dbReference type="Pfam" id="PF14501">
    <property type="entry name" value="HATPase_c_5"/>
    <property type="match status" value="1"/>
</dbReference>
<feature type="domain" description="Sensor histidine kinase NatK-like C-terminal" evidence="2">
    <location>
        <begin position="335"/>
        <end position="437"/>
    </location>
</feature>
<dbReference type="RefSeq" id="WP_252469280.1">
    <property type="nucleotide sequence ID" value="NZ_JAMHFY010000009.1"/>
</dbReference>
<dbReference type="SUPFAM" id="SSF55874">
    <property type="entry name" value="ATPase domain of HSP90 chaperone/DNA topoisomerase II/histidine kinase"/>
    <property type="match status" value="1"/>
</dbReference>
<evidence type="ECO:0000256" key="1">
    <source>
        <dbReference type="SAM" id="Phobius"/>
    </source>
</evidence>
<feature type="transmembrane region" description="Helical" evidence="1">
    <location>
        <begin position="84"/>
        <end position="105"/>
    </location>
</feature>
<evidence type="ECO:0000259" key="2">
    <source>
        <dbReference type="Pfam" id="PF14501"/>
    </source>
</evidence>
<sequence length="444" mass="51698">MFEKLYLVLGSIELLILFILIGKYIYFEKFYYNLRTWYFYLGTFLFSEVVVCFFDNGDPILIALPFLFFGVLIFHSRKKQKIRGVFLILPIAGMILSIPSIPAFFLYLFSYSNSMDFILNTDSPWMSMFDVLFWLSFIMFMWKRKKWIRFEEVVNNRTLSTWERNLINITGLFLLMLSILLLSVDELKIASLYAKLFVGFGICIIVFLLSLIIVMAIQGNEKTYFQQAAILNEHYLKAQLEHFRTYQETQRETRRVHHDMKNHIACLYNLISKEKDEEAKKYIMDLNSQVQQIDKELHTGNNIVDAIVNEKYVTAKKDQISFSIDGKLGNLTVDAIDLCTIFSNAIDNAVEALKDSSVSEKDIQIQFKQQNALQFLMFRNSIGQDQLASSFIRTKKGNINHGFGLGNIRMAVEKYQGHMEYHVENDGGQNFFVLEIILFVQPAT</sequence>